<dbReference type="OrthoDB" id="413122at2759"/>
<dbReference type="InterPro" id="IPR054465">
    <property type="entry name" value="Integrase_p58-like_C"/>
</dbReference>
<protein>
    <recommendedName>
        <fullName evidence="2">Integrase p58-like C-terminal domain-containing protein</fullName>
    </recommendedName>
</protein>
<accession>A0A814JBZ6</accession>
<keyword evidence="4" id="KW-1185">Reference proteome</keyword>
<evidence type="ECO:0000313" key="3">
    <source>
        <dbReference type="EMBL" id="CAF1035404.1"/>
    </source>
</evidence>
<organism evidence="3 4">
    <name type="scientific">Brachionus calyciflorus</name>
    <dbReference type="NCBI Taxonomy" id="104777"/>
    <lineage>
        <taxon>Eukaryota</taxon>
        <taxon>Metazoa</taxon>
        <taxon>Spiralia</taxon>
        <taxon>Gnathifera</taxon>
        <taxon>Rotifera</taxon>
        <taxon>Eurotatoria</taxon>
        <taxon>Monogononta</taxon>
        <taxon>Pseudotrocha</taxon>
        <taxon>Ploima</taxon>
        <taxon>Brachionidae</taxon>
        <taxon>Brachionus</taxon>
    </lineage>
</organism>
<dbReference type="Proteomes" id="UP000663879">
    <property type="component" value="Unassembled WGS sequence"/>
</dbReference>
<dbReference type="PANTHER" id="PTHR37984">
    <property type="entry name" value="PROTEIN CBG26694"/>
    <property type="match status" value="1"/>
</dbReference>
<dbReference type="InterPro" id="IPR050951">
    <property type="entry name" value="Retrovirus_Pol_polyprotein"/>
</dbReference>
<dbReference type="Gene3D" id="3.30.420.10">
    <property type="entry name" value="Ribonuclease H-like superfamily/Ribonuclease H"/>
    <property type="match status" value="1"/>
</dbReference>
<reference evidence="3" key="1">
    <citation type="submission" date="2021-02" db="EMBL/GenBank/DDBJ databases">
        <authorList>
            <person name="Nowell W R."/>
        </authorList>
    </citation>
    <scope>NUCLEOTIDE SEQUENCE</scope>
    <source>
        <strain evidence="3">Ploen Becks lab</strain>
    </source>
</reference>
<comment type="caution">
    <text evidence="3">The sequence shown here is derived from an EMBL/GenBank/DDBJ whole genome shotgun (WGS) entry which is preliminary data.</text>
</comment>
<dbReference type="EMBL" id="CAJNOC010004853">
    <property type="protein sequence ID" value="CAF1035404.1"/>
    <property type="molecule type" value="Genomic_DNA"/>
</dbReference>
<evidence type="ECO:0000259" key="2">
    <source>
        <dbReference type="Pfam" id="PF22938"/>
    </source>
</evidence>
<dbReference type="PANTHER" id="PTHR37984:SF5">
    <property type="entry name" value="PROTEIN NYNRIN-LIKE"/>
    <property type="match status" value="1"/>
</dbReference>
<proteinExistence type="predicted"/>
<dbReference type="AlphaFoldDB" id="A0A814JBZ6"/>
<dbReference type="Pfam" id="PF22938">
    <property type="entry name" value="Integrase_p58_C"/>
    <property type="match status" value="1"/>
</dbReference>
<dbReference type="SUPFAM" id="SSF53098">
    <property type="entry name" value="Ribonuclease H-like"/>
    <property type="match status" value="1"/>
</dbReference>
<feature type="compositionally biased region" description="Basic and acidic residues" evidence="1">
    <location>
        <begin position="263"/>
        <end position="273"/>
    </location>
</feature>
<evidence type="ECO:0000313" key="4">
    <source>
        <dbReference type="Proteomes" id="UP000663879"/>
    </source>
</evidence>
<evidence type="ECO:0000256" key="1">
    <source>
        <dbReference type="SAM" id="MobiDB-lite"/>
    </source>
</evidence>
<gene>
    <name evidence="3" type="ORF">OXX778_LOCUS18083</name>
</gene>
<dbReference type="InterPro" id="IPR036397">
    <property type="entry name" value="RNaseH_sf"/>
</dbReference>
<feature type="region of interest" description="Disordered" evidence="1">
    <location>
        <begin position="203"/>
        <end position="241"/>
    </location>
</feature>
<sequence>MVTCFINKDHDDWDDHLNLLSLAYNTAVHSTTKCTPYELIYGRKPKMPLDLIYPHPIINVPVTQDEFADQIKQNLLRAYEKVKRNRDTRVRKMKLNYDRNVVAAKFKPGDLVWVHSDVNKKGQCKKFTYSWNGPYVVEQELNKVNYKIRPIKSKSKRLIVHINRLKRHYGKYDELAVDVHESPTKIVKVSRTRSTAKRLLDRAKNLVNRAKSTSNNNKERSKSLSEDDNSSEDETFKPKSVLKKLAKANDLKPMDSVGKRLTRPPERLNYEFK</sequence>
<name>A0A814JBZ6_9BILA</name>
<dbReference type="InterPro" id="IPR012337">
    <property type="entry name" value="RNaseH-like_sf"/>
</dbReference>
<feature type="region of interest" description="Disordered" evidence="1">
    <location>
        <begin position="253"/>
        <end position="273"/>
    </location>
</feature>
<dbReference type="GO" id="GO:0003676">
    <property type="term" value="F:nucleic acid binding"/>
    <property type="evidence" value="ECO:0007669"/>
    <property type="project" value="InterPro"/>
</dbReference>
<feature type="domain" description="Integrase p58-like C-terminal" evidence="2">
    <location>
        <begin position="133"/>
        <end position="167"/>
    </location>
</feature>